<sequence length="148" mass="16704">MKINSSNFSMTRGNQLCCDSDGFVLKIDLFAKYPLKECCKAKLSYINRETDIQLCRRHSVMRCLGAHPLVCKWHLLGVMVPKQPLDQSTVEPLYNALHKVENGLAHPHLQFLRTVSVKTCQSVSTFRSLILLPRHSGIIACRSIIPLA</sequence>
<proteinExistence type="predicted"/>
<evidence type="ECO:0000313" key="2">
    <source>
        <dbReference type="Proteomes" id="UP001195483"/>
    </source>
</evidence>
<reference evidence="1" key="2">
    <citation type="journal article" date="2021" name="Genome Biol. Evol.">
        <title>Developing a high-quality reference genome for a parasitic bivalve with doubly uniparental inheritance (Bivalvia: Unionida).</title>
        <authorList>
            <person name="Smith C.H."/>
        </authorList>
    </citation>
    <scope>NUCLEOTIDE SEQUENCE</scope>
    <source>
        <strain evidence="1">CHS0354</strain>
        <tissue evidence="1">Mantle</tissue>
    </source>
</reference>
<accession>A0AAE0WEG9</accession>
<organism evidence="1 2">
    <name type="scientific">Potamilus streckersoni</name>
    <dbReference type="NCBI Taxonomy" id="2493646"/>
    <lineage>
        <taxon>Eukaryota</taxon>
        <taxon>Metazoa</taxon>
        <taxon>Spiralia</taxon>
        <taxon>Lophotrochozoa</taxon>
        <taxon>Mollusca</taxon>
        <taxon>Bivalvia</taxon>
        <taxon>Autobranchia</taxon>
        <taxon>Heteroconchia</taxon>
        <taxon>Palaeoheterodonta</taxon>
        <taxon>Unionida</taxon>
        <taxon>Unionoidea</taxon>
        <taxon>Unionidae</taxon>
        <taxon>Ambleminae</taxon>
        <taxon>Lampsilini</taxon>
        <taxon>Potamilus</taxon>
    </lineage>
</organism>
<dbReference type="EMBL" id="JAEAOA010000587">
    <property type="protein sequence ID" value="KAK3610622.1"/>
    <property type="molecule type" value="Genomic_DNA"/>
</dbReference>
<gene>
    <name evidence="1" type="ORF">CHS0354_009083</name>
</gene>
<name>A0AAE0WEG9_9BIVA</name>
<protein>
    <submittedName>
        <fullName evidence="1">Uncharacterized protein</fullName>
    </submittedName>
</protein>
<dbReference type="AlphaFoldDB" id="A0AAE0WEG9"/>
<evidence type="ECO:0000313" key="1">
    <source>
        <dbReference type="EMBL" id="KAK3610622.1"/>
    </source>
</evidence>
<keyword evidence="2" id="KW-1185">Reference proteome</keyword>
<comment type="caution">
    <text evidence="1">The sequence shown here is derived from an EMBL/GenBank/DDBJ whole genome shotgun (WGS) entry which is preliminary data.</text>
</comment>
<reference evidence="1" key="1">
    <citation type="journal article" date="2021" name="Genome Biol. Evol.">
        <title>A High-Quality Reference Genome for a Parasitic Bivalve with Doubly Uniparental Inheritance (Bivalvia: Unionida).</title>
        <authorList>
            <person name="Smith C.H."/>
        </authorList>
    </citation>
    <scope>NUCLEOTIDE SEQUENCE</scope>
    <source>
        <strain evidence="1">CHS0354</strain>
    </source>
</reference>
<dbReference type="Proteomes" id="UP001195483">
    <property type="component" value="Unassembled WGS sequence"/>
</dbReference>
<reference evidence="1" key="3">
    <citation type="submission" date="2023-05" db="EMBL/GenBank/DDBJ databases">
        <authorList>
            <person name="Smith C.H."/>
        </authorList>
    </citation>
    <scope>NUCLEOTIDE SEQUENCE</scope>
    <source>
        <strain evidence="1">CHS0354</strain>
        <tissue evidence="1">Mantle</tissue>
    </source>
</reference>